<protein>
    <submittedName>
        <fullName evidence="4">Transposase</fullName>
    </submittedName>
</protein>
<keyword evidence="1" id="KW-0812">Transmembrane</keyword>
<dbReference type="InterPro" id="IPR003346">
    <property type="entry name" value="Transposase_20"/>
</dbReference>
<sequence length="377" mass="42704">MTRFMGLDLHKNYIHGYVFQPGQKGTHFRFLNTPDEWARFVATQLTPETAVAIEATGNAFTIYDRLVDYVRQVVVIHPAGLKGLGGGRHTDRIDAERLAQLMALGTYTSVQVWVPPAEVRAIRALITQVRACQQQETAWRNRARNLLIRTGYAVPRTVALREWFAAQGAELDETLQIVFTSALTMAEQAQQEGDRLRGEILRRLAGYPEMAWLWSVPGLGAWTAAVVWAWLGDPQRFRSARQVGRYAGLDPSVHQSGEADWRGHISHQGPAILRQVLVEAAWWAIRAKDTPLRTFYARVVPRLGKRRAIVAVARKLLLAAWRVWHEQRLAHEVDRRRYQKKLSAIRAILRTVPSYPLTDRWQILTGAEGSAPDRAAT</sequence>
<evidence type="ECO:0000313" key="5">
    <source>
        <dbReference type="Proteomes" id="UP000192660"/>
    </source>
</evidence>
<keyword evidence="1" id="KW-1133">Transmembrane helix</keyword>
<dbReference type="GO" id="GO:0004803">
    <property type="term" value="F:transposase activity"/>
    <property type="evidence" value="ECO:0007669"/>
    <property type="project" value="InterPro"/>
</dbReference>
<dbReference type="AlphaFoldDB" id="A0A1W1WH87"/>
<proteinExistence type="predicted"/>
<dbReference type="NCBIfam" id="NF033542">
    <property type="entry name" value="transpos_IS110"/>
    <property type="match status" value="1"/>
</dbReference>
<accession>A0A1W1WH87</accession>
<dbReference type="RefSeq" id="WP_084661477.1">
    <property type="nucleotide sequence ID" value="NZ_FWWY01000001.1"/>
</dbReference>
<dbReference type="GO" id="GO:0003677">
    <property type="term" value="F:DNA binding"/>
    <property type="evidence" value="ECO:0007669"/>
    <property type="project" value="InterPro"/>
</dbReference>
<dbReference type="InterPro" id="IPR002525">
    <property type="entry name" value="Transp_IS110-like_N"/>
</dbReference>
<dbReference type="Pfam" id="PF01548">
    <property type="entry name" value="DEDD_Tnp_IS110"/>
    <property type="match status" value="1"/>
</dbReference>
<evidence type="ECO:0000259" key="3">
    <source>
        <dbReference type="Pfam" id="PF02371"/>
    </source>
</evidence>
<organism evidence="4 5">
    <name type="scientific">Sulfobacillus thermosulfidooxidans (strain DSM 9293 / VKM B-1269 / AT-1)</name>
    <dbReference type="NCBI Taxonomy" id="929705"/>
    <lineage>
        <taxon>Bacteria</taxon>
        <taxon>Bacillati</taxon>
        <taxon>Bacillota</taxon>
        <taxon>Clostridia</taxon>
        <taxon>Eubacteriales</taxon>
        <taxon>Clostridiales Family XVII. Incertae Sedis</taxon>
        <taxon>Sulfobacillus</taxon>
    </lineage>
</organism>
<reference evidence="5" key="1">
    <citation type="submission" date="2017-04" db="EMBL/GenBank/DDBJ databases">
        <authorList>
            <person name="Varghese N."/>
            <person name="Submissions S."/>
        </authorList>
    </citation>
    <scope>NUCLEOTIDE SEQUENCE [LARGE SCALE GENOMIC DNA]</scope>
    <source>
        <strain evidence="5">DSM 9293</strain>
    </source>
</reference>
<dbReference type="Pfam" id="PF02371">
    <property type="entry name" value="Transposase_20"/>
    <property type="match status" value="1"/>
</dbReference>
<gene>
    <name evidence="4" type="ORF">SAMN00768000_2021</name>
</gene>
<dbReference type="Proteomes" id="UP000192660">
    <property type="component" value="Unassembled WGS sequence"/>
</dbReference>
<feature type="domain" description="Transposase IS116/IS110/IS902 C-terminal" evidence="3">
    <location>
        <begin position="213"/>
        <end position="296"/>
    </location>
</feature>
<dbReference type="PANTHER" id="PTHR33055:SF13">
    <property type="entry name" value="TRANSPOSASE"/>
    <property type="match status" value="1"/>
</dbReference>
<dbReference type="EMBL" id="FWWY01000001">
    <property type="protein sequence ID" value="SMC05093.1"/>
    <property type="molecule type" value="Genomic_DNA"/>
</dbReference>
<keyword evidence="5" id="KW-1185">Reference proteome</keyword>
<name>A0A1W1WH87_SULTA</name>
<dbReference type="PANTHER" id="PTHR33055">
    <property type="entry name" value="TRANSPOSASE FOR INSERTION SEQUENCE ELEMENT IS1111A"/>
    <property type="match status" value="1"/>
</dbReference>
<evidence type="ECO:0000259" key="2">
    <source>
        <dbReference type="Pfam" id="PF01548"/>
    </source>
</evidence>
<feature type="transmembrane region" description="Helical" evidence="1">
    <location>
        <begin position="211"/>
        <end position="231"/>
    </location>
</feature>
<evidence type="ECO:0000313" key="4">
    <source>
        <dbReference type="EMBL" id="SMC05093.1"/>
    </source>
</evidence>
<evidence type="ECO:0000256" key="1">
    <source>
        <dbReference type="SAM" id="Phobius"/>
    </source>
</evidence>
<dbReference type="InterPro" id="IPR047650">
    <property type="entry name" value="Transpos_IS110"/>
</dbReference>
<feature type="domain" description="Transposase IS110-like N-terminal" evidence="2">
    <location>
        <begin position="6"/>
        <end position="147"/>
    </location>
</feature>
<dbReference type="GO" id="GO:0006313">
    <property type="term" value="P:DNA transposition"/>
    <property type="evidence" value="ECO:0007669"/>
    <property type="project" value="InterPro"/>
</dbReference>
<keyword evidence="1" id="KW-0472">Membrane</keyword>
<dbReference type="OrthoDB" id="9811278at2"/>